<sequence>MTIDDALAGLGAIQPGSGLDGLEQRVLTRIADRRAGTVSHASLAGVALLALVLGVASNALPERAQASSAPFGMTTALAPSTLLLDAQ</sequence>
<dbReference type="EMBL" id="FOCF01000008">
    <property type="protein sequence ID" value="SEN52118.1"/>
    <property type="molecule type" value="Genomic_DNA"/>
</dbReference>
<reference evidence="3" key="1">
    <citation type="submission" date="2016-10" db="EMBL/GenBank/DDBJ databases">
        <authorList>
            <person name="Varghese N."/>
            <person name="Submissions S."/>
        </authorList>
    </citation>
    <scope>NUCLEOTIDE SEQUENCE [LARGE SCALE GENOMIC DNA]</scope>
    <source>
        <strain evidence="3">S6-262</strain>
    </source>
</reference>
<keyword evidence="1" id="KW-1133">Transmembrane helix</keyword>
<gene>
    <name evidence="2" type="ORF">SAMN05192583_2956</name>
</gene>
<dbReference type="Proteomes" id="UP000199206">
    <property type="component" value="Unassembled WGS sequence"/>
</dbReference>
<feature type="transmembrane region" description="Helical" evidence="1">
    <location>
        <begin position="41"/>
        <end position="60"/>
    </location>
</feature>
<proteinExistence type="predicted"/>
<keyword evidence="1" id="KW-0472">Membrane</keyword>
<protein>
    <submittedName>
        <fullName evidence="2">Uncharacterized protein</fullName>
    </submittedName>
</protein>
<accession>A0A1H8H9E2</accession>
<dbReference type="AlphaFoldDB" id="A0A1H8H9E2"/>
<dbReference type="RefSeq" id="WP_093666483.1">
    <property type="nucleotide sequence ID" value="NZ_FOCF01000008.1"/>
</dbReference>
<keyword evidence="1" id="KW-0812">Transmembrane</keyword>
<name>A0A1H8H9E2_9SPHN</name>
<keyword evidence="3" id="KW-1185">Reference proteome</keyword>
<organism evidence="2 3">
    <name type="scientific">Sphingomonas gellani</name>
    <dbReference type="NCBI Taxonomy" id="1166340"/>
    <lineage>
        <taxon>Bacteria</taxon>
        <taxon>Pseudomonadati</taxon>
        <taxon>Pseudomonadota</taxon>
        <taxon>Alphaproteobacteria</taxon>
        <taxon>Sphingomonadales</taxon>
        <taxon>Sphingomonadaceae</taxon>
        <taxon>Sphingomonas</taxon>
    </lineage>
</organism>
<evidence type="ECO:0000313" key="2">
    <source>
        <dbReference type="EMBL" id="SEN52118.1"/>
    </source>
</evidence>
<dbReference type="STRING" id="1166340.SAMN05192583_2956"/>
<evidence type="ECO:0000313" key="3">
    <source>
        <dbReference type="Proteomes" id="UP000199206"/>
    </source>
</evidence>
<evidence type="ECO:0000256" key="1">
    <source>
        <dbReference type="SAM" id="Phobius"/>
    </source>
</evidence>